<reference evidence="2" key="1">
    <citation type="submission" date="2017-09" db="EMBL/GenBank/DDBJ databases">
        <title>Depth-based differentiation of microbial function through sediment-hosted aquifers and enrichment of novel symbionts in the deep terrestrial subsurface.</title>
        <authorList>
            <person name="Probst A.J."/>
            <person name="Ladd B."/>
            <person name="Jarett J.K."/>
            <person name="Geller-Mcgrath D.E."/>
            <person name="Sieber C.M.K."/>
            <person name="Emerson J.B."/>
            <person name="Anantharaman K."/>
            <person name="Thomas B.C."/>
            <person name="Malmstrom R."/>
            <person name="Stieglmeier M."/>
            <person name="Klingl A."/>
            <person name="Woyke T."/>
            <person name="Ryan C.M."/>
            <person name="Banfield J.F."/>
        </authorList>
    </citation>
    <scope>NUCLEOTIDE SEQUENCE [LARGE SCALE GENOMIC DNA]</scope>
</reference>
<comment type="caution">
    <text evidence="1">The sequence shown here is derived from an EMBL/GenBank/DDBJ whole genome shotgun (WGS) entry which is preliminary data.</text>
</comment>
<protein>
    <submittedName>
        <fullName evidence="1">Uncharacterized protein</fullName>
    </submittedName>
</protein>
<evidence type="ECO:0000313" key="2">
    <source>
        <dbReference type="Proteomes" id="UP000231407"/>
    </source>
</evidence>
<proteinExistence type="predicted"/>
<evidence type="ECO:0000313" key="1">
    <source>
        <dbReference type="EMBL" id="PIU73545.1"/>
    </source>
</evidence>
<organism evidence="1 2">
    <name type="scientific">Candidatus Shapirobacteria bacterium CG06_land_8_20_14_3_00_40_12</name>
    <dbReference type="NCBI Taxonomy" id="1974881"/>
    <lineage>
        <taxon>Bacteria</taxon>
        <taxon>Candidatus Shapironibacteriota</taxon>
    </lineage>
</organism>
<gene>
    <name evidence="1" type="ORF">COS78_01750</name>
</gene>
<dbReference type="Proteomes" id="UP000231407">
    <property type="component" value="Unassembled WGS sequence"/>
</dbReference>
<sequence length="347" mass="36381">KNIFTKQIKSDVILTGDLTATTATISGTLTTDKLISDTLTSREATISTLYTDRIISSEGNFGKILTDKITSLRDEVRQIIADRTAAEEATPSAIAIAAASWDTSEATLSAMTAQLSADDLTLDGNLILGADLTLKGLATLNSVSVSSLLAVGQIALKDNILETTASTLFIQPSGTGTISLLKDRLVISDTGSVTVNGNLTVKGNLIANMLTAQKIEAEEITIKNNLNVGKINVATESALPIIANAVIASDSAAISTLVSNATAGVASLPAGLTEVVINNSRLTPTSMVYLTPNGSTQNQVVYVKNKIVSDVETRDRASLPEALPSFFTIGLDSTLPTDLSINWWIIN</sequence>
<dbReference type="AlphaFoldDB" id="A0A2M7ASE1"/>
<feature type="non-terminal residue" evidence="1">
    <location>
        <position position="1"/>
    </location>
</feature>
<accession>A0A2M7ASE1</accession>
<name>A0A2M7ASE1_9BACT</name>
<dbReference type="EMBL" id="PEWA01000021">
    <property type="protein sequence ID" value="PIU73545.1"/>
    <property type="molecule type" value="Genomic_DNA"/>
</dbReference>